<evidence type="ECO:0000313" key="10">
    <source>
        <dbReference type="Proteomes" id="UP001597302"/>
    </source>
</evidence>
<name>A0ABW4E4J8_9RHOB</name>
<dbReference type="SUPFAM" id="SSF161098">
    <property type="entry name" value="MetI-like"/>
    <property type="match status" value="1"/>
</dbReference>
<dbReference type="RefSeq" id="WP_131575841.1">
    <property type="nucleotide sequence ID" value="NZ_CBCSAJ010000043.1"/>
</dbReference>
<accession>A0ABW4E4J8</accession>
<protein>
    <submittedName>
        <fullName evidence="9">ABC transporter permease</fullName>
    </submittedName>
</protein>
<dbReference type="Gene3D" id="1.10.3720.10">
    <property type="entry name" value="MetI-like"/>
    <property type="match status" value="1"/>
</dbReference>
<evidence type="ECO:0000256" key="7">
    <source>
        <dbReference type="RuleBase" id="RU363032"/>
    </source>
</evidence>
<evidence type="ECO:0000256" key="5">
    <source>
        <dbReference type="ARBA" id="ARBA00022989"/>
    </source>
</evidence>
<keyword evidence="4 7" id="KW-0812">Transmembrane</keyword>
<evidence type="ECO:0000256" key="4">
    <source>
        <dbReference type="ARBA" id="ARBA00022692"/>
    </source>
</evidence>
<gene>
    <name evidence="9" type="ORF">ACFQ5P_19145</name>
</gene>
<keyword evidence="6 7" id="KW-0472">Membrane</keyword>
<evidence type="ECO:0000256" key="1">
    <source>
        <dbReference type="ARBA" id="ARBA00004651"/>
    </source>
</evidence>
<proteinExistence type="inferred from homology"/>
<evidence type="ECO:0000256" key="6">
    <source>
        <dbReference type="ARBA" id="ARBA00023136"/>
    </source>
</evidence>
<feature type="transmembrane region" description="Helical" evidence="7">
    <location>
        <begin position="238"/>
        <end position="260"/>
    </location>
</feature>
<keyword evidence="2 7" id="KW-0813">Transport</keyword>
<comment type="subcellular location">
    <subcellularLocation>
        <location evidence="1 7">Cell membrane</location>
        <topology evidence="1 7">Multi-pass membrane protein</topology>
    </subcellularLocation>
</comment>
<dbReference type="Pfam" id="PF00528">
    <property type="entry name" value="BPD_transp_1"/>
    <property type="match status" value="1"/>
</dbReference>
<evidence type="ECO:0000256" key="3">
    <source>
        <dbReference type="ARBA" id="ARBA00022475"/>
    </source>
</evidence>
<organism evidence="9 10">
    <name type="scientific">Paracoccus nototheniae</name>
    <dbReference type="NCBI Taxonomy" id="2489002"/>
    <lineage>
        <taxon>Bacteria</taxon>
        <taxon>Pseudomonadati</taxon>
        <taxon>Pseudomonadota</taxon>
        <taxon>Alphaproteobacteria</taxon>
        <taxon>Rhodobacterales</taxon>
        <taxon>Paracoccaceae</taxon>
        <taxon>Paracoccus</taxon>
    </lineage>
</organism>
<keyword evidence="5 7" id="KW-1133">Transmembrane helix</keyword>
<dbReference type="InterPro" id="IPR000515">
    <property type="entry name" value="MetI-like"/>
</dbReference>
<dbReference type="PROSITE" id="PS50928">
    <property type="entry name" value="ABC_TM1"/>
    <property type="match status" value="1"/>
</dbReference>
<evidence type="ECO:0000313" key="9">
    <source>
        <dbReference type="EMBL" id="MFD1483415.1"/>
    </source>
</evidence>
<feature type="transmembrane region" description="Helical" evidence="7">
    <location>
        <begin position="97"/>
        <end position="120"/>
    </location>
</feature>
<dbReference type="PANTHER" id="PTHR43163">
    <property type="entry name" value="DIPEPTIDE TRANSPORT SYSTEM PERMEASE PROTEIN DPPB-RELATED"/>
    <property type="match status" value="1"/>
</dbReference>
<feature type="domain" description="ABC transmembrane type-1" evidence="8">
    <location>
        <begin position="93"/>
        <end position="303"/>
    </location>
</feature>
<dbReference type="EMBL" id="JBHTOQ010000054">
    <property type="protein sequence ID" value="MFD1483415.1"/>
    <property type="molecule type" value="Genomic_DNA"/>
</dbReference>
<dbReference type="InterPro" id="IPR035906">
    <property type="entry name" value="MetI-like_sf"/>
</dbReference>
<keyword evidence="10" id="KW-1185">Reference proteome</keyword>
<feature type="transmembrane region" description="Helical" evidence="7">
    <location>
        <begin position="180"/>
        <end position="201"/>
    </location>
</feature>
<reference evidence="10" key="1">
    <citation type="journal article" date="2019" name="Int. J. Syst. Evol. Microbiol.">
        <title>The Global Catalogue of Microorganisms (GCM) 10K type strain sequencing project: providing services to taxonomists for standard genome sequencing and annotation.</title>
        <authorList>
            <consortium name="The Broad Institute Genomics Platform"/>
            <consortium name="The Broad Institute Genome Sequencing Center for Infectious Disease"/>
            <person name="Wu L."/>
            <person name="Ma J."/>
        </authorList>
    </citation>
    <scope>NUCLEOTIDE SEQUENCE [LARGE SCALE GENOMIC DNA]</scope>
    <source>
        <strain evidence="10">CCM 8875</strain>
    </source>
</reference>
<feature type="transmembrane region" description="Helical" evidence="7">
    <location>
        <begin position="282"/>
        <end position="303"/>
    </location>
</feature>
<feature type="transmembrane region" description="Helical" evidence="7">
    <location>
        <begin position="132"/>
        <end position="160"/>
    </location>
</feature>
<sequence length="317" mass="33414">MTALVRALAVVATVALAVFMLLKASPVDPVAAYLGPAMAQASPDQMDRIAASWGLDRPAPEQFARWAGHVLRGDLGWSTTYAAPVAQVVSERLGASALLAGLAWLLSGVLGFALGLTAAMTRDRWPDRVIRLWCYGLAATPTFWLAMLMIALFSVVLGWAPVCCAGPIGVPPDQVGLSDRLRHLALPLAALTLFGVAQIALHTRIKAIEILQSDYVALVRLQGATRDDILLRHVARNAALPGVTVLFASVGEIIGGAILAEQVFAWPGLGRATVEAGMRGDVALLMAIAILTAITVVAANLTADRLGPALDPRQRMP</sequence>
<dbReference type="PANTHER" id="PTHR43163:SF6">
    <property type="entry name" value="DIPEPTIDE TRANSPORT SYSTEM PERMEASE PROTEIN DPPB-RELATED"/>
    <property type="match status" value="1"/>
</dbReference>
<dbReference type="Proteomes" id="UP001597302">
    <property type="component" value="Unassembled WGS sequence"/>
</dbReference>
<comment type="similarity">
    <text evidence="7">Belongs to the binding-protein-dependent transport system permease family.</text>
</comment>
<dbReference type="CDD" id="cd06261">
    <property type="entry name" value="TM_PBP2"/>
    <property type="match status" value="1"/>
</dbReference>
<keyword evidence="3" id="KW-1003">Cell membrane</keyword>
<evidence type="ECO:0000256" key="2">
    <source>
        <dbReference type="ARBA" id="ARBA00022448"/>
    </source>
</evidence>
<evidence type="ECO:0000259" key="8">
    <source>
        <dbReference type="PROSITE" id="PS50928"/>
    </source>
</evidence>
<comment type="caution">
    <text evidence="9">The sequence shown here is derived from an EMBL/GenBank/DDBJ whole genome shotgun (WGS) entry which is preliminary data.</text>
</comment>